<dbReference type="PANTHER" id="PTHR11977:SF45">
    <property type="entry name" value="SUPERVILLIN"/>
    <property type="match status" value="1"/>
</dbReference>
<proteinExistence type="predicted"/>
<dbReference type="GO" id="GO:0015629">
    <property type="term" value="C:actin cytoskeleton"/>
    <property type="evidence" value="ECO:0007669"/>
    <property type="project" value="TreeGrafter"/>
</dbReference>
<dbReference type="InterPro" id="IPR029006">
    <property type="entry name" value="ADF-H/Gelsolin-like_dom_sf"/>
</dbReference>
<dbReference type="GO" id="GO:0051016">
    <property type="term" value="P:barbed-end actin filament capping"/>
    <property type="evidence" value="ECO:0007669"/>
    <property type="project" value="TreeGrafter"/>
</dbReference>
<reference evidence="1" key="2">
    <citation type="submission" date="2022-10" db="EMBL/GenBank/DDBJ databases">
        <authorList>
            <consortium name="ENA_rothamsted_submissions"/>
            <consortium name="culmorum"/>
            <person name="King R."/>
        </authorList>
    </citation>
    <scope>NUCLEOTIDE SEQUENCE</scope>
</reference>
<dbReference type="GO" id="GO:0005737">
    <property type="term" value="C:cytoplasm"/>
    <property type="evidence" value="ECO:0007669"/>
    <property type="project" value="TreeGrafter"/>
</dbReference>
<dbReference type="GO" id="GO:0005546">
    <property type="term" value="F:phosphatidylinositol-4,5-bisphosphate binding"/>
    <property type="evidence" value="ECO:0007669"/>
    <property type="project" value="TreeGrafter"/>
</dbReference>
<dbReference type="OrthoDB" id="28894at2759"/>
<dbReference type="SUPFAM" id="SSF55753">
    <property type="entry name" value="Actin depolymerizing proteins"/>
    <property type="match status" value="3"/>
</dbReference>
<dbReference type="GO" id="GO:0051014">
    <property type="term" value="P:actin filament severing"/>
    <property type="evidence" value="ECO:0007669"/>
    <property type="project" value="TreeGrafter"/>
</dbReference>
<reference evidence="1" key="1">
    <citation type="submission" date="2022-01" db="EMBL/GenBank/DDBJ databases">
        <authorList>
            <person name="King R."/>
        </authorList>
    </citation>
    <scope>NUCLEOTIDE SEQUENCE</scope>
</reference>
<dbReference type="InterPro" id="IPR007122">
    <property type="entry name" value="Villin/Gelsolin"/>
</dbReference>
<name>A0A9P0DTZ7_PHACE</name>
<protein>
    <submittedName>
        <fullName evidence="1">Uncharacterized protein</fullName>
    </submittedName>
</protein>
<keyword evidence="2" id="KW-1185">Reference proteome</keyword>
<dbReference type="GO" id="GO:0008154">
    <property type="term" value="P:actin polymerization or depolymerization"/>
    <property type="evidence" value="ECO:0007669"/>
    <property type="project" value="TreeGrafter"/>
</dbReference>
<sequence>MDRQIDELLNKPSEEPYFLFDYHKFGRGLAHVNKNADHISKTISSTCWMIKKDILEKQESNNGILFSAETYIIQWNFEYRLIGSEKVNIGTIFYHWKGWHANKGFSPVPPNFDEATSIVERICQWSEPPTFFHIFPRNLVVLDGKSIDFDTKIPHLFMVRGELREEIHIYEVVFAKSSLRSKAVFLLVVPTEKAIFSWWGACVSAELKSLLPSLKLDQILRTVDDTWSHFGTKQLSEGQEDFLFINDDSSYSHIHEVPNFTPRLLYCNTITGEFLLTEVEYPLRSANHIASFPFLQSHLYSADQPALFLLVNQSDIWIWKGSENGDEEFSKLVELAEETAFEYLKRTKISPRKLMSVKFSEAGSEPLEFTNIFPYWIRNK</sequence>
<evidence type="ECO:0000313" key="1">
    <source>
        <dbReference type="EMBL" id="CAH1179442.1"/>
    </source>
</evidence>
<gene>
    <name evidence="1" type="ORF">PHAECO_LOCUS11980</name>
</gene>
<dbReference type="PANTHER" id="PTHR11977">
    <property type="entry name" value="VILLIN"/>
    <property type="match status" value="1"/>
</dbReference>
<dbReference type="Proteomes" id="UP001153737">
    <property type="component" value="Chromosome 8"/>
</dbReference>
<evidence type="ECO:0000313" key="2">
    <source>
        <dbReference type="Proteomes" id="UP001153737"/>
    </source>
</evidence>
<accession>A0A9P0DTZ7</accession>
<dbReference type="EMBL" id="OU896714">
    <property type="protein sequence ID" value="CAH1179442.1"/>
    <property type="molecule type" value="Genomic_DNA"/>
</dbReference>
<organism evidence="1 2">
    <name type="scientific">Phaedon cochleariae</name>
    <name type="common">Mustard beetle</name>
    <dbReference type="NCBI Taxonomy" id="80249"/>
    <lineage>
        <taxon>Eukaryota</taxon>
        <taxon>Metazoa</taxon>
        <taxon>Ecdysozoa</taxon>
        <taxon>Arthropoda</taxon>
        <taxon>Hexapoda</taxon>
        <taxon>Insecta</taxon>
        <taxon>Pterygota</taxon>
        <taxon>Neoptera</taxon>
        <taxon>Endopterygota</taxon>
        <taxon>Coleoptera</taxon>
        <taxon>Polyphaga</taxon>
        <taxon>Cucujiformia</taxon>
        <taxon>Chrysomeloidea</taxon>
        <taxon>Chrysomelidae</taxon>
        <taxon>Chrysomelinae</taxon>
        <taxon>Chrysomelini</taxon>
        <taxon>Phaedon</taxon>
    </lineage>
</organism>
<dbReference type="Gene3D" id="3.40.20.10">
    <property type="entry name" value="Severin"/>
    <property type="match status" value="3"/>
</dbReference>
<dbReference type="AlphaFoldDB" id="A0A9P0DTZ7"/>
<dbReference type="GO" id="GO:0051015">
    <property type="term" value="F:actin filament binding"/>
    <property type="evidence" value="ECO:0007669"/>
    <property type="project" value="InterPro"/>
</dbReference>